<protein>
    <submittedName>
        <fullName evidence="1">Uncharacterized protein</fullName>
    </submittedName>
</protein>
<reference evidence="1 2" key="1">
    <citation type="journal article" date="2024" name="BMC Genomics">
        <title>De novo assembly and annotation of Popillia japonica's genome with initial clues to its potential as an invasive pest.</title>
        <authorList>
            <person name="Cucini C."/>
            <person name="Boschi S."/>
            <person name="Funari R."/>
            <person name="Cardaioli E."/>
            <person name="Iannotti N."/>
            <person name="Marturano G."/>
            <person name="Paoli F."/>
            <person name="Bruttini M."/>
            <person name="Carapelli A."/>
            <person name="Frati F."/>
            <person name="Nardi F."/>
        </authorList>
    </citation>
    <scope>NUCLEOTIDE SEQUENCE [LARGE SCALE GENOMIC DNA]</scope>
    <source>
        <strain evidence="1">DMR45628</strain>
    </source>
</reference>
<sequence>MHLESGSFSTTGKAAPILLLVGAKKLQNGSVHIFAMKEVFGEGEQDRIGAGCDMNVRSRMQVEEDGFVHVLIRGVSVTYSYASCDATEQRQFCRFRP</sequence>
<name>A0AAW1KRR8_POPJA</name>
<organism evidence="1 2">
    <name type="scientific">Popillia japonica</name>
    <name type="common">Japanese beetle</name>
    <dbReference type="NCBI Taxonomy" id="7064"/>
    <lineage>
        <taxon>Eukaryota</taxon>
        <taxon>Metazoa</taxon>
        <taxon>Ecdysozoa</taxon>
        <taxon>Arthropoda</taxon>
        <taxon>Hexapoda</taxon>
        <taxon>Insecta</taxon>
        <taxon>Pterygota</taxon>
        <taxon>Neoptera</taxon>
        <taxon>Endopterygota</taxon>
        <taxon>Coleoptera</taxon>
        <taxon>Polyphaga</taxon>
        <taxon>Scarabaeiformia</taxon>
        <taxon>Scarabaeidae</taxon>
        <taxon>Rutelinae</taxon>
        <taxon>Popillia</taxon>
    </lineage>
</organism>
<dbReference type="AlphaFoldDB" id="A0AAW1KRR8"/>
<evidence type="ECO:0000313" key="2">
    <source>
        <dbReference type="Proteomes" id="UP001458880"/>
    </source>
</evidence>
<evidence type="ECO:0000313" key="1">
    <source>
        <dbReference type="EMBL" id="KAK9723101.1"/>
    </source>
</evidence>
<dbReference type="EMBL" id="JASPKY010000182">
    <property type="protein sequence ID" value="KAK9723101.1"/>
    <property type="molecule type" value="Genomic_DNA"/>
</dbReference>
<accession>A0AAW1KRR8</accession>
<proteinExistence type="predicted"/>
<keyword evidence="2" id="KW-1185">Reference proteome</keyword>
<comment type="caution">
    <text evidence="1">The sequence shown here is derived from an EMBL/GenBank/DDBJ whole genome shotgun (WGS) entry which is preliminary data.</text>
</comment>
<gene>
    <name evidence="1" type="ORF">QE152_g19303</name>
</gene>
<dbReference type="Proteomes" id="UP001458880">
    <property type="component" value="Unassembled WGS sequence"/>
</dbReference>